<reference evidence="2 3" key="1">
    <citation type="submission" date="2018-06" db="EMBL/GenBank/DDBJ databases">
        <authorList>
            <consortium name="Pathogen Informatics"/>
            <person name="Doyle S."/>
        </authorList>
    </citation>
    <scope>NUCLEOTIDE SEQUENCE [LARGE SCALE GENOMIC DNA]</scope>
    <source>
        <strain evidence="2 3">NCTC12026</strain>
    </source>
</reference>
<sequence>MNQDEQNENIQHSFCKFDEKKQVSWECTRQHRSQNAKAYLHLPSIKVVPVIFLPGIMGSNLKNKDTGDSVWRMRSNWGLLAWDALGWVCTSGKRRRELLDPNAVETDFGQKVGNDNNESTYFANSRQKRG</sequence>
<protein>
    <submittedName>
        <fullName evidence="2">Uncharacterized protein</fullName>
    </submittedName>
</protein>
<accession>A0A379FZA7</accession>
<feature type="region of interest" description="Disordered" evidence="1">
    <location>
        <begin position="106"/>
        <end position="130"/>
    </location>
</feature>
<dbReference type="AlphaFoldDB" id="A0A379FZA7"/>
<evidence type="ECO:0000256" key="1">
    <source>
        <dbReference type="SAM" id="MobiDB-lite"/>
    </source>
</evidence>
<dbReference type="EMBL" id="UGUA01000002">
    <property type="protein sequence ID" value="SUC34090.1"/>
    <property type="molecule type" value="Genomic_DNA"/>
</dbReference>
<dbReference type="Proteomes" id="UP000255129">
    <property type="component" value="Unassembled WGS sequence"/>
</dbReference>
<proteinExistence type="predicted"/>
<organism evidence="2 3">
    <name type="scientific">Providencia rustigianii</name>
    <dbReference type="NCBI Taxonomy" id="158850"/>
    <lineage>
        <taxon>Bacteria</taxon>
        <taxon>Pseudomonadati</taxon>
        <taxon>Pseudomonadota</taxon>
        <taxon>Gammaproteobacteria</taxon>
        <taxon>Enterobacterales</taxon>
        <taxon>Morganellaceae</taxon>
        <taxon>Providencia</taxon>
    </lineage>
</organism>
<evidence type="ECO:0000313" key="2">
    <source>
        <dbReference type="EMBL" id="SUC34090.1"/>
    </source>
</evidence>
<evidence type="ECO:0000313" key="3">
    <source>
        <dbReference type="Proteomes" id="UP000255129"/>
    </source>
</evidence>
<dbReference type="RefSeq" id="WP_181874995.1">
    <property type="nucleotide sequence ID" value="NZ_UGUA01000002.1"/>
</dbReference>
<feature type="compositionally biased region" description="Polar residues" evidence="1">
    <location>
        <begin position="113"/>
        <end position="130"/>
    </location>
</feature>
<gene>
    <name evidence="2" type="ORF">NCTC12026_00419</name>
</gene>
<name>A0A379FZA7_9GAMM</name>